<dbReference type="AlphaFoldDB" id="R7UFR7"/>
<dbReference type="InterPro" id="IPR018097">
    <property type="entry name" value="EGF_Ca-bd_CS"/>
</dbReference>
<evidence type="ECO:0000256" key="3">
    <source>
        <dbReference type="ARBA" id="ARBA00022536"/>
    </source>
</evidence>
<evidence type="ECO:0000256" key="4">
    <source>
        <dbReference type="ARBA" id="ARBA00022729"/>
    </source>
</evidence>
<comment type="subcellular location">
    <subcellularLocation>
        <location evidence="1">Secreted</location>
    </subcellularLocation>
</comment>
<gene>
    <name evidence="12" type="ORF">CAPTEDRAFT_196605</name>
</gene>
<reference evidence="14" key="1">
    <citation type="submission" date="2012-12" db="EMBL/GenBank/DDBJ databases">
        <authorList>
            <person name="Hellsten U."/>
            <person name="Grimwood J."/>
            <person name="Chapman J.A."/>
            <person name="Shapiro H."/>
            <person name="Aerts A."/>
            <person name="Otillar R.P."/>
            <person name="Terry A.Y."/>
            <person name="Boore J.L."/>
            <person name="Simakov O."/>
            <person name="Marletaz F."/>
            <person name="Cho S.-J."/>
            <person name="Edsinger-Gonzales E."/>
            <person name="Havlak P."/>
            <person name="Kuo D.-H."/>
            <person name="Larsson T."/>
            <person name="Lv J."/>
            <person name="Arendt D."/>
            <person name="Savage R."/>
            <person name="Osoegawa K."/>
            <person name="de Jong P."/>
            <person name="Lindberg D.R."/>
            <person name="Seaver E.C."/>
            <person name="Weisblat D.A."/>
            <person name="Putnam N.H."/>
            <person name="Grigoriev I.V."/>
            <person name="Rokhsar D.S."/>
        </authorList>
    </citation>
    <scope>NUCLEOTIDE SEQUENCE</scope>
    <source>
        <strain evidence="14">I ESC-2004</strain>
    </source>
</reference>
<keyword evidence="9" id="KW-0472">Membrane</keyword>
<dbReference type="Pfam" id="PF07645">
    <property type="entry name" value="EGF_CA"/>
    <property type="match status" value="1"/>
</dbReference>
<dbReference type="OrthoDB" id="6063061at2759"/>
<dbReference type="STRING" id="283909.R7UFR7"/>
<dbReference type="Gene3D" id="2.10.25.10">
    <property type="entry name" value="Laminin"/>
    <property type="match status" value="1"/>
</dbReference>
<dbReference type="GO" id="GO:0005576">
    <property type="term" value="C:extracellular region"/>
    <property type="evidence" value="ECO:0007669"/>
    <property type="project" value="UniProtKB-SubCell"/>
</dbReference>
<keyword evidence="6" id="KW-1015">Disulfide bond</keyword>
<dbReference type="EMBL" id="KB304341">
    <property type="protein sequence ID" value="ELU02122.1"/>
    <property type="molecule type" value="Genomic_DNA"/>
</dbReference>
<name>R7UFR7_CAPTE</name>
<dbReference type="SMART" id="SM00179">
    <property type="entry name" value="EGF_CA"/>
    <property type="match status" value="1"/>
</dbReference>
<dbReference type="InterPro" id="IPR000152">
    <property type="entry name" value="EGF-type_Asp/Asn_hydroxyl_site"/>
</dbReference>
<feature type="domain" description="EGF-like" evidence="10">
    <location>
        <begin position="93"/>
        <end position="131"/>
    </location>
</feature>
<dbReference type="SUPFAM" id="SSF57196">
    <property type="entry name" value="EGF/Laminin"/>
    <property type="match status" value="1"/>
</dbReference>
<evidence type="ECO:0000313" key="14">
    <source>
        <dbReference type="Proteomes" id="UP000014760"/>
    </source>
</evidence>
<keyword evidence="14" id="KW-1185">Reference proteome</keyword>
<keyword evidence="2" id="KW-0964">Secreted</keyword>
<dbReference type="EMBL" id="AMQN01008985">
    <property type="status" value="NOT_ANNOTATED_CDS"/>
    <property type="molecule type" value="Genomic_DNA"/>
</dbReference>
<dbReference type="SMART" id="SM00181">
    <property type="entry name" value="EGF"/>
    <property type="match status" value="1"/>
</dbReference>
<dbReference type="InterPro" id="IPR000742">
    <property type="entry name" value="EGF"/>
</dbReference>
<dbReference type="PROSITE" id="PS01186">
    <property type="entry name" value="EGF_2"/>
    <property type="match status" value="1"/>
</dbReference>
<protein>
    <recommendedName>
        <fullName evidence="15">EGF-like domain-containing protein</fullName>
    </recommendedName>
</protein>
<evidence type="ECO:0000256" key="5">
    <source>
        <dbReference type="ARBA" id="ARBA00022737"/>
    </source>
</evidence>
<dbReference type="SUPFAM" id="SSF57184">
    <property type="entry name" value="Growth factor receptor domain"/>
    <property type="match status" value="1"/>
</dbReference>
<keyword evidence="9" id="KW-0812">Transmembrane</keyword>
<dbReference type="FunFam" id="2.10.25.10:FF:000119">
    <property type="entry name" value="vitamin K-dependent protein S"/>
    <property type="match status" value="1"/>
</dbReference>
<reference evidence="13" key="3">
    <citation type="submission" date="2015-06" db="UniProtKB">
        <authorList>
            <consortium name="EnsemblMetazoa"/>
        </authorList>
    </citation>
    <scope>IDENTIFICATION</scope>
</reference>
<dbReference type="InterPro" id="IPR003609">
    <property type="entry name" value="Pan_app"/>
</dbReference>
<comment type="caution">
    <text evidence="8">Lacks conserved residue(s) required for the propagation of feature annotation.</text>
</comment>
<evidence type="ECO:0000259" key="11">
    <source>
        <dbReference type="PROSITE" id="PS50948"/>
    </source>
</evidence>
<dbReference type="PROSITE" id="PS50948">
    <property type="entry name" value="PAN"/>
    <property type="match status" value="1"/>
</dbReference>
<evidence type="ECO:0000259" key="10">
    <source>
        <dbReference type="PROSITE" id="PS50026"/>
    </source>
</evidence>
<dbReference type="InterPro" id="IPR001881">
    <property type="entry name" value="EGF-like_Ca-bd_dom"/>
</dbReference>
<keyword evidence="5" id="KW-0677">Repeat</keyword>
<keyword evidence="3 8" id="KW-0245">EGF-like domain</keyword>
<dbReference type="Proteomes" id="UP000014760">
    <property type="component" value="Unassembled WGS sequence"/>
</dbReference>
<accession>R7UFR7</accession>
<keyword evidence="7" id="KW-0325">Glycoprotein</keyword>
<dbReference type="PROSITE" id="PS00010">
    <property type="entry name" value="ASX_HYDROXYL"/>
    <property type="match status" value="1"/>
</dbReference>
<evidence type="ECO:0000256" key="8">
    <source>
        <dbReference type="PROSITE-ProRule" id="PRU00076"/>
    </source>
</evidence>
<evidence type="ECO:0000256" key="7">
    <source>
        <dbReference type="ARBA" id="ARBA00023180"/>
    </source>
</evidence>
<evidence type="ECO:0000313" key="12">
    <source>
        <dbReference type="EMBL" id="ELU02122.1"/>
    </source>
</evidence>
<feature type="transmembrane region" description="Helical" evidence="9">
    <location>
        <begin position="28"/>
        <end position="58"/>
    </location>
</feature>
<dbReference type="HOGENOM" id="CLU_1181175_0_0_1"/>
<dbReference type="InterPro" id="IPR049883">
    <property type="entry name" value="NOTCH1_EGF-like"/>
</dbReference>
<dbReference type="InterPro" id="IPR052080">
    <property type="entry name" value="vWF_C/EGF_Fibrillin"/>
</dbReference>
<evidence type="ECO:0000313" key="13">
    <source>
        <dbReference type="EnsemblMetazoa" id="CapteP196605"/>
    </source>
</evidence>
<proteinExistence type="predicted"/>
<evidence type="ECO:0000256" key="6">
    <source>
        <dbReference type="ARBA" id="ARBA00023157"/>
    </source>
</evidence>
<organism evidence="12">
    <name type="scientific">Capitella teleta</name>
    <name type="common">Polychaete worm</name>
    <dbReference type="NCBI Taxonomy" id="283909"/>
    <lineage>
        <taxon>Eukaryota</taxon>
        <taxon>Metazoa</taxon>
        <taxon>Spiralia</taxon>
        <taxon>Lophotrochozoa</taxon>
        <taxon>Annelida</taxon>
        <taxon>Polychaeta</taxon>
        <taxon>Sedentaria</taxon>
        <taxon>Scolecida</taxon>
        <taxon>Capitellidae</taxon>
        <taxon>Capitella</taxon>
    </lineage>
</organism>
<dbReference type="PROSITE" id="PS01187">
    <property type="entry name" value="EGF_CA"/>
    <property type="match status" value="1"/>
</dbReference>
<evidence type="ECO:0000256" key="2">
    <source>
        <dbReference type="ARBA" id="ARBA00022525"/>
    </source>
</evidence>
<evidence type="ECO:0008006" key="15">
    <source>
        <dbReference type="Google" id="ProtNLM"/>
    </source>
</evidence>
<keyword evidence="9" id="KW-1133">Transmembrane helix</keyword>
<dbReference type="PANTHER" id="PTHR47333:SF4">
    <property type="entry name" value="EGF-LIKE DOMAIN-CONTAINING PROTEIN"/>
    <property type="match status" value="1"/>
</dbReference>
<dbReference type="InterPro" id="IPR009030">
    <property type="entry name" value="Growth_fac_rcpt_cys_sf"/>
</dbReference>
<dbReference type="PROSITE" id="PS50026">
    <property type="entry name" value="EGF_3"/>
    <property type="match status" value="1"/>
</dbReference>
<dbReference type="EnsemblMetazoa" id="CapteT196605">
    <property type="protein sequence ID" value="CapteP196605"/>
    <property type="gene ID" value="CapteG196605"/>
</dbReference>
<dbReference type="PANTHER" id="PTHR47333">
    <property type="entry name" value="VON WILLEBRAND FACTOR C AND EGF DOMAIN-CONTAINING PROTEIN"/>
    <property type="match status" value="1"/>
</dbReference>
<reference evidence="12 14" key="2">
    <citation type="journal article" date="2013" name="Nature">
        <title>Insights into bilaterian evolution from three spiralian genomes.</title>
        <authorList>
            <person name="Simakov O."/>
            <person name="Marletaz F."/>
            <person name="Cho S.J."/>
            <person name="Edsinger-Gonzales E."/>
            <person name="Havlak P."/>
            <person name="Hellsten U."/>
            <person name="Kuo D.H."/>
            <person name="Larsson T."/>
            <person name="Lv J."/>
            <person name="Arendt D."/>
            <person name="Savage R."/>
            <person name="Osoegawa K."/>
            <person name="de Jong P."/>
            <person name="Grimwood J."/>
            <person name="Chapman J.A."/>
            <person name="Shapiro H."/>
            <person name="Aerts A."/>
            <person name="Otillar R.P."/>
            <person name="Terry A.Y."/>
            <person name="Boore J.L."/>
            <person name="Grigoriev I.V."/>
            <person name="Lindberg D.R."/>
            <person name="Seaver E.C."/>
            <person name="Weisblat D.A."/>
            <person name="Putnam N.H."/>
            <person name="Rokhsar D.S."/>
        </authorList>
    </citation>
    <scope>NUCLEOTIDE SEQUENCE</scope>
    <source>
        <strain evidence="12 14">I ESC-2004</strain>
    </source>
</reference>
<evidence type="ECO:0000256" key="9">
    <source>
        <dbReference type="SAM" id="Phobius"/>
    </source>
</evidence>
<keyword evidence="4" id="KW-0732">Signal</keyword>
<sequence length="235" mass="25448">MDIAPALYSWYPDRRRDRQIPVNPSREAAVGSCLAISVLAVFTIGLLAAAIAFGILAWKSSNNCPVPQSALPRYTQECPVGYEIAPTGGYCKDNDECLDSKCSHDCSNTPGSYRCLCSDGYQLQTDRRTCVIPDLPAGFTEYPYARFVNLPSATSLCAGCDGLAGCQKMCSLNVTCVGVMFSFANQRCYLMDASTLTVDCLVMKVTSGHHAATNQKICDDQTSYLAHENDFGEAP</sequence>
<feature type="domain" description="Apple" evidence="11">
    <location>
        <begin position="130"/>
        <end position="218"/>
    </location>
</feature>
<dbReference type="GO" id="GO:0005509">
    <property type="term" value="F:calcium ion binding"/>
    <property type="evidence" value="ECO:0007669"/>
    <property type="project" value="InterPro"/>
</dbReference>
<evidence type="ECO:0000256" key="1">
    <source>
        <dbReference type="ARBA" id="ARBA00004613"/>
    </source>
</evidence>